<dbReference type="EC" id="5.2.1.8" evidence="2 5"/>
<dbReference type="Gene3D" id="3.10.50.40">
    <property type="match status" value="1"/>
</dbReference>
<keyword evidence="4 5" id="KW-0413">Isomerase</keyword>
<dbReference type="OrthoDB" id="283260at2759"/>
<dbReference type="Pfam" id="PF00254">
    <property type="entry name" value="FKBP_C"/>
    <property type="match status" value="1"/>
</dbReference>
<evidence type="ECO:0000256" key="2">
    <source>
        <dbReference type="ARBA" id="ARBA00013194"/>
    </source>
</evidence>
<feature type="transmembrane region" description="Helical" evidence="6">
    <location>
        <begin position="157"/>
        <end position="177"/>
    </location>
</feature>
<dbReference type="EMBL" id="RRYP01011496">
    <property type="protein sequence ID" value="TNV77690.1"/>
    <property type="molecule type" value="Genomic_DNA"/>
</dbReference>
<feature type="transmembrane region" description="Helical" evidence="6">
    <location>
        <begin position="183"/>
        <end position="203"/>
    </location>
</feature>
<dbReference type="SUPFAM" id="SSF54534">
    <property type="entry name" value="FKBP-like"/>
    <property type="match status" value="1"/>
</dbReference>
<evidence type="ECO:0000256" key="5">
    <source>
        <dbReference type="PROSITE-ProRule" id="PRU00277"/>
    </source>
</evidence>
<organism evidence="8 9">
    <name type="scientific">Halteria grandinella</name>
    <dbReference type="NCBI Taxonomy" id="5974"/>
    <lineage>
        <taxon>Eukaryota</taxon>
        <taxon>Sar</taxon>
        <taxon>Alveolata</taxon>
        <taxon>Ciliophora</taxon>
        <taxon>Intramacronucleata</taxon>
        <taxon>Spirotrichea</taxon>
        <taxon>Stichotrichia</taxon>
        <taxon>Sporadotrichida</taxon>
        <taxon>Halteriidae</taxon>
        <taxon>Halteria</taxon>
    </lineage>
</organism>
<comment type="catalytic activity">
    <reaction evidence="1 5">
        <text>[protein]-peptidylproline (omega=180) = [protein]-peptidylproline (omega=0)</text>
        <dbReference type="Rhea" id="RHEA:16237"/>
        <dbReference type="Rhea" id="RHEA-COMP:10747"/>
        <dbReference type="Rhea" id="RHEA-COMP:10748"/>
        <dbReference type="ChEBI" id="CHEBI:83833"/>
        <dbReference type="ChEBI" id="CHEBI:83834"/>
        <dbReference type="EC" id="5.2.1.8"/>
    </reaction>
</comment>
<gene>
    <name evidence="8" type="ORF">FGO68_gene6597</name>
</gene>
<evidence type="ECO:0000259" key="7">
    <source>
        <dbReference type="PROSITE" id="PS50059"/>
    </source>
</evidence>
<reference evidence="8" key="1">
    <citation type="submission" date="2019-06" db="EMBL/GenBank/DDBJ databases">
        <authorList>
            <person name="Zheng W."/>
        </authorList>
    </citation>
    <scope>NUCLEOTIDE SEQUENCE</scope>
    <source>
        <strain evidence="8">QDHG01</strain>
    </source>
</reference>
<dbReference type="InterPro" id="IPR001179">
    <property type="entry name" value="PPIase_FKBP_dom"/>
</dbReference>
<evidence type="ECO:0000313" key="9">
    <source>
        <dbReference type="Proteomes" id="UP000785679"/>
    </source>
</evidence>
<evidence type="ECO:0000313" key="8">
    <source>
        <dbReference type="EMBL" id="TNV77690.1"/>
    </source>
</evidence>
<keyword evidence="6" id="KW-1133">Transmembrane helix</keyword>
<dbReference type="InterPro" id="IPR046357">
    <property type="entry name" value="PPIase_dom_sf"/>
</dbReference>
<feature type="transmembrane region" description="Helical" evidence="6">
    <location>
        <begin position="325"/>
        <end position="344"/>
    </location>
</feature>
<feature type="transmembrane region" description="Helical" evidence="6">
    <location>
        <begin position="260"/>
        <end position="281"/>
    </location>
</feature>
<feature type="transmembrane region" description="Helical" evidence="6">
    <location>
        <begin position="293"/>
        <end position="313"/>
    </location>
</feature>
<dbReference type="PROSITE" id="PS50059">
    <property type="entry name" value="FKBP_PPIASE"/>
    <property type="match status" value="1"/>
</dbReference>
<evidence type="ECO:0000256" key="6">
    <source>
        <dbReference type="SAM" id="Phobius"/>
    </source>
</evidence>
<keyword evidence="9" id="KW-1185">Reference proteome</keyword>
<keyword evidence="3 5" id="KW-0697">Rotamase</keyword>
<accession>A0A8J8T0S9</accession>
<sequence length="369" mass="41802">MSTKQAPFQTEDGFKVDFLNEGEGDVCPSGSRVAVHYTGKLTNGTVFDSSRKRGDPLEFIVGVGQVIKGWDLGITQLKTGQKALLTCPPQYAYGDRGAGGLIPPGATLIFDVELVEFLAPEPKLEITPENEEYYLRQAWDFTVSDHDNLLSFKGVQILRCLLALSCYILMILTLFKFPVTSQIYYFTNIGNNLVWISGLLQFLLGGEKGKSNFTLFKATVALSEFALTFQILITLIYWTLLHQSILGLVYKDPSNPDMDLYWLMFFIHSWPLVAAFGIFYFTKGYLFEHHSSYLLKFGPIYLLINLFGTWQRGENLYPFFPWFEAPLQALVTGIAMFAGAMYLYKKACGVFNGWFKEENRPVVVEKKDK</sequence>
<comment type="caution">
    <text evidence="8">The sequence shown here is derived from an EMBL/GenBank/DDBJ whole genome shotgun (WGS) entry which is preliminary data.</text>
</comment>
<dbReference type="AlphaFoldDB" id="A0A8J8T0S9"/>
<feature type="domain" description="PPIase FKBP-type" evidence="7">
    <location>
        <begin position="30"/>
        <end position="118"/>
    </location>
</feature>
<evidence type="ECO:0000256" key="1">
    <source>
        <dbReference type="ARBA" id="ARBA00000971"/>
    </source>
</evidence>
<dbReference type="GO" id="GO:0003755">
    <property type="term" value="F:peptidyl-prolyl cis-trans isomerase activity"/>
    <property type="evidence" value="ECO:0007669"/>
    <property type="project" value="UniProtKB-KW"/>
</dbReference>
<dbReference type="PANTHER" id="PTHR43811:SF19">
    <property type="entry name" value="39 KDA FK506-BINDING NUCLEAR PROTEIN"/>
    <property type="match status" value="1"/>
</dbReference>
<protein>
    <recommendedName>
        <fullName evidence="2 5">peptidylprolyl isomerase</fullName>
        <ecNumber evidence="2 5">5.2.1.8</ecNumber>
    </recommendedName>
</protein>
<keyword evidence="6" id="KW-0472">Membrane</keyword>
<dbReference type="PANTHER" id="PTHR43811">
    <property type="entry name" value="FKBP-TYPE PEPTIDYL-PROLYL CIS-TRANS ISOMERASE FKPA"/>
    <property type="match status" value="1"/>
</dbReference>
<keyword evidence="6" id="KW-0812">Transmembrane</keyword>
<dbReference type="FunFam" id="3.10.50.40:FF:000006">
    <property type="entry name" value="Peptidyl-prolyl cis-trans isomerase"/>
    <property type="match status" value="1"/>
</dbReference>
<evidence type="ECO:0000256" key="3">
    <source>
        <dbReference type="ARBA" id="ARBA00023110"/>
    </source>
</evidence>
<proteinExistence type="predicted"/>
<dbReference type="Proteomes" id="UP000785679">
    <property type="component" value="Unassembled WGS sequence"/>
</dbReference>
<evidence type="ECO:0000256" key="4">
    <source>
        <dbReference type="ARBA" id="ARBA00023235"/>
    </source>
</evidence>
<feature type="transmembrane region" description="Helical" evidence="6">
    <location>
        <begin position="215"/>
        <end position="240"/>
    </location>
</feature>
<name>A0A8J8T0S9_HALGN</name>